<evidence type="ECO:0000256" key="4">
    <source>
        <dbReference type="ARBA" id="ARBA00022676"/>
    </source>
</evidence>
<comment type="caution">
    <text evidence="15">The sequence shown here is derived from an EMBL/GenBank/DDBJ whole genome shotgun (WGS) entry which is preliminary data.</text>
</comment>
<evidence type="ECO:0000256" key="12">
    <source>
        <dbReference type="RuleBase" id="RU003832"/>
    </source>
</evidence>
<dbReference type="EC" id="2.4.1.-" evidence="12"/>
<evidence type="ECO:0000313" key="16">
    <source>
        <dbReference type="Proteomes" id="UP000242188"/>
    </source>
</evidence>
<dbReference type="PANTHER" id="PTHR48438">
    <property type="entry name" value="ALPHA-(1,3)-FUCOSYLTRANSFERASE C-RELATED"/>
    <property type="match status" value="1"/>
</dbReference>
<dbReference type="UniPathway" id="UPA00378"/>
<feature type="domain" description="Fucosyltransferase C-terminal" evidence="13">
    <location>
        <begin position="207"/>
        <end position="363"/>
    </location>
</feature>
<dbReference type="GO" id="GO:0000139">
    <property type="term" value="C:Golgi membrane"/>
    <property type="evidence" value="ECO:0007669"/>
    <property type="project" value="UniProtKB-SubCell"/>
</dbReference>
<keyword evidence="11" id="KW-0325">Glycoprotein</keyword>
<dbReference type="InterPro" id="IPR001503">
    <property type="entry name" value="Glyco_trans_10"/>
</dbReference>
<dbReference type="InterPro" id="IPR055270">
    <property type="entry name" value="Glyco_tran_10_C"/>
</dbReference>
<dbReference type="Pfam" id="PF00852">
    <property type="entry name" value="Glyco_transf_10"/>
    <property type="match status" value="1"/>
</dbReference>
<dbReference type="EMBL" id="NEDP02004628">
    <property type="protein sequence ID" value="OWF45030.1"/>
    <property type="molecule type" value="Genomic_DNA"/>
</dbReference>
<dbReference type="InterPro" id="IPR038577">
    <property type="entry name" value="GT10-like_C_sf"/>
</dbReference>
<dbReference type="AlphaFoldDB" id="A0A210Q8F5"/>
<dbReference type="InterPro" id="IPR031481">
    <property type="entry name" value="Glyco_tran_10_N"/>
</dbReference>
<keyword evidence="16" id="KW-1185">Reference proteome</keyword>
<evidence type="ECO:0000256" key="3">
    <source>
        <dbReference type="ARBA" id="ARBA00008919"/>
    </source>
</evidence>
<dbReference type="SUPFAM" id="SSF53756">
    <property type="entry name" value="UDP-Glycosyltransferase/glycogen phosphorylase"/>
    <property type="match status" value="1"/>
</dbReference>
<keyword evidence="5 12" id="KW-0808">Transferase</keyword>
<gene>
    <name evidence="15" type="ORF">KP79_PYT07838</name>
</gene>
<keyword evidence="8" id="KW-1133">Transmembrane helix</keyword>
<evidence type="ECO:0000256" key="6">
    <source>
        <dbReference type="ARBA" id="ARBA00022692"/>
    </source>
</evidence>
<evidence type="ECO:0000256" key="11">
    <source>
        <dbReference type="ARBA" id="ARBA00023180"/>
    </source>
</evidence>
<proteinExistence type="inferred from homology"/>
<keyword evidence="9 12" id="KW-0333">Golgi apparatus</keyword>
<reference evidence="15 16" key="1">
    <citation type="journal article" date="2017" name="Nat. Ecol. Evol.">
        <title>Scallop genome provides insights into evolution of bilaterian karyotype and development.</title>
        <authorList>
            <person name="Wang S."/>
            <person name="Zhang J."/>
            <person name="Jiao W."/>
            <person name="Li J."/>
            <person name="Xun X."/>
            <person name="Sun Y."/>
            <person name="Guo X."/>
            <person name="Huan P."/>
            <person name="Dong B."/>
            <person name="Zhang L."/>
            <person name="Hu X."/>
            <person name="Sun X."/>
            <person name="Wang J."/>
            <person name="Zhao C."/>
            <person name="Wang Y."/>
            <person name="Wang D."/>
            <person name="Huang X."/>
            <person name="Wang R."/>
            <person name="Lv J."/>
            <person name="Li Y."/>
            <person name="Zhang Z."/>
            <person name="Liu B."/>
            <person name="Lu W."/>
            <person name="Hui Y."/>
            <person name="Liang J."/>
            <person name="Zhou Z."/>
            <person name="Hou R."/>
            <person name="Li X."/>
            <person name="Liu Y."/>
            <person name="Li H."/>
            <person name="Ning X."/>
            <person name="Lin Y."/>
            <person name="Zhao L."/>
            <person name="Xing Q."/>
            <person name="Dou J."/>
            <person name="Li Y."/>
            <person name="Mao J."/>
            <person name="Guo H."/>
            <person name="Dou H."/>
            <person name="Li T."/>
            <person name="Mu C."/>
            <person name="Jiang W."/>
            <person name="Fu Q."/>
            <person name="Fu X."/>
            <person name="Miao Y."/>
            <person name="Liu J."/>
            <person name="Yu Q."/>
            <person name="Li R."/>
            <person name="Liao H."/>
            <person name="Li X."/>
            <person name="Kong Y."/>
            <person name="Jiang Z."/>
            <person name="Chourrout D."/>
            <person name="Li R."/>
            <person name="Bao Z."/>
        </authorList>
    </citation>
    <scope>NUCLEOTIDE SEQUENCE [LARGE SCALE GENOMIC DNA]</scope>
    <source>
        <strain evidence="15 16">PY_sf001</strain>
    </source>
</reference>
<evidence type="ECO:0000256" key="5">
    <source>
        <dbReference type="ARBA" id="ARBA00022679"/>
    </source>
</evidence>
<sequence length="399" mass="46642">MVIWQIYSHSDTDVLEQPVVLTHNTSHWVNKTSKTVLIWTGFFFDDTWVDSFKNAFKLYKCKCIATADKSKIKSADAVVFHLHDIDSLIPDYRDESQVWIVTNAEPPPRVFTSRDLRRVNNMFNWTLTYRRDSTIHAFYGRFGPLSNKEQLKYTPINYAATKSKMAASIVSDCADNAERYRCRNPPKASVSVGHSTRFWDTQQDSDSDRRILQELARYINLHQYGSCGTLSCPRTGESKCRSSQYRFRIAFENSNCRDYITEKFWNTLKDNVIPVVNWPWLEETAMTELVPPKSFINLHDFETVADLGKYLNYLTHNDAEFNSYFEWKKHYRLLMSVPFSSIDLCTKLHQLQKDQEITDLHRWLQNDTSTCKPISVYICSYLNTLPTNTNAKKCIYLTH</sequence>
<comment type="similarity">
    <text evidence="3 12">Belongs to the glycosyltransferase 10 family.</text>
</comment>
<dbReference type="GO" id="GO:0032580">
    <property type="term" value="C:Golgi cisterna membrane"/>
    <property type="evidence" value="ECO:0007669"/>
    <property type="project" value="UniProtKB-SubCell"/>
</dbReference>
<evidence type="ECO:0000256" key="8">
    <source>
        <dbReference type="ARBA" id="ARBA00022989"/>
    </source>
</evidence>
<evidence type="ECO:0000256" key="10">
    <source>
        <dbReference type="ARBA" id="ARBA00023136"/>
    </source>
</evidence>
<comment type="pathway">
    <text evidence="2">Protein modification; protein glycosylation.</text>
</comment>
<dbReference type="OrthoDB" id="427096at2759"/>
<evidence type="ECO:0000313" key="15">
    <source>
        <dbReference type="EMBL" id="OWF45030.1"/>
    </source>
</evidence>
<evidence type="ECO:0000256" key="9">
    <source>
        <dbReference type="ARBA" id="ARBA00023034"/>
    </source>
</evidence>
<keyword evidence="7" id="KW-0735">Signal-anchor</keyword>
<keyword evidence="10" id="KW-0472">Membrane</keyword>
<evidence type="ECO:0000259" key="14">
    <source>
        <dbReference type="Pfam" id="PF17039"/>
    </source>
</evidence>
<evidence type="ECO:0000256" key="1">
    <source>
        <dbReference type="ARBA" id="ARBA00004323"/>
    </source>
</evidence>
<keyword evidence="4 12" id="KW-0328">Glycosyltransferase</keyword>
<evidence type="ECO:0000259" key="13">
    <source>
        <dbReference type="Pfam" id="PF00852"/>
    </source>
</evidence>
<keyword evidence="6 12" id="KW-0812">Transmembrane</keyword>
<dbReference type="GO" id="GO:0008417">
    <property type="term" value="F:fucosyltransferase activity"/>
    <property type="evidence" value="ECO:0007669"/>
    <property type="project" value="InterPro"/>
</dbReference>
<accession>A0A210Q8F5</accession>
<dbReference type="Gene3D" id="3.40.50.11660">
    <property type="entry name" value="Glycosyl transferase family 10, C-terminal domain"/>
    <property type="match status" value="1"/>
</dbReference>
<evidence type="ECO:0000256" key="7">
    <source>
        <dbReference type="ARBA" id="ARBA00022968"/>
    </source>
</evidence>
<feature type="domain" description="Fucosyltransferase N-terminal" evidence="14">
    <location>
        <begin position="32"/>
        <end position="140"/>
    </location>
</feature>
<dbReference type="PANTHER" id="PTHR48438:SF1">
    <property type="entry name" value="ALPHA-(1,3)-FUCOSYLTRANSFERASE C-RELATED"/>
    <property type="match status" value="1"/>
</dbReference>
<dbReference type="Proteomes" id="UP000242188">
    <property type="component" value="Unassembled WGS sequence"/>
</dbReference>
<protein>
    <recommendedName>
        <fullName evidence="12">Fucosyltransferase</fullName>
        <ecNumber evidence="12">2.4.1.-</ecNumber>
    </recommendedName>
</protein>
<comment type="subcellular location">
    <subcellularLocation>
        <location evidence="1">Golgi apparatus membrane</location>
        <topology evidence="1">Single-pass type II membrane protein</topology>
    </subcellularLocation>
    <subcellularLocation>
        <location evidence="12">Golgi apparatus</location>
        <location evidence="12">Golgi stack membrane</location>
        <topology evidence="12">Single-pass type II membrane protein</topology>
    </subcellularLocation>
</comment>
<organism evidence="15 16">
    <name type="scientific">Mizuhopecten yessoensis</name>
    <name type="common">Japanese scallop</name>
    <name type="synonym">Patinopecten yessoensis</name>
    <dbReference type="NCBI Taxonomy" id="6573"/>
    <lineage>
        <taxon>Eukaryota</taxon>
        <taxon>Metazoa</taxon>
        <taxon>Spiralia</taxon>
        <taxon>Lophotrochozoa</taxon>
        <taxon>Mollusca</taxon>
        <taxon>Bivalvia</taxon>
        <taxon>Autobranchia</taxon>
        <taxon>Pteriomorphia</taxon>
        <taxon>Pectinida</taxon>
        <taxon>Pectinoidea</taxon>
        <taxon>Pectinidae</taxon>
        <taxon>Mizuhopecten</taxon>
    </lineage>
</organism>
<evidence type="ECO:0000256" key="2">
    <source>
        <dbReference type="ARBA" id="ARBA00004922"/>
    </source>
</evidence>
<name>A0A210Q8F5_MIZYE</name>
<dbReference type="Pfam" id="PF17039">
    <property type="entry name" value="Glyco_tran_10_N"/>
    <property type="match status" value="1"/>
</dbReference>